<accession>A0A644W559</accession>
<reference evidence="6" key="1">
    <citation type="submission" date="2019-08" db="EMBL/GenBank/DDBJ databases">
        <authorList>
            <person name="Kucharzyk K."/>
            <person name="Murdoch R.W."/>
            <person name="Higgins S."/>
            <person name="Loffler F."/>
        </authorList>
    </citation>
    <scope>NUCLEOTIDE SEQUENCE</scope>
</reference>
<dbReference type="SUPFAM" id="SSF102114">
    <property type="entry name" value="Radical SAM enzymes"/>
    <property type="match status" value="1"/>
</dbReference>
<organism evidence="6">
    <name type="scientific">bioreactor metagenome</name>
    <dbReference type="NCBI Taxonomy" id="1076179"/>
    <lineage>
        <taxon>unclassified sequences</taxon>
        <taxon>metagenomes</taxon>
        <taxon>ecological metagenomes</taxon>
    </lineage>
</organism>
<evidence type="ECO:0000313" key="6">
    <source>
        <dbReference type="EMBL" id="MPL97832.1"/>
    </source>
</evidence>
<evidence type="ECO:0000256" key="4">
    <source>
        <dbReference type="ARBA" id="ARBA00023014"/>
    </source>
</evidence>
<evidence type="ECO:0000256" key="1">
    <source>
        <dbReference type="ARBA" id="ARBA00022691"/>
    </source>
</evidence>
<proteinExistence type="predicted"/>
<dbReference type="InterPro" id="IPR013785">
    <property type="entry name" value="Aldolase_TIM"/>
</dbReference>
<keyword evidence="1" id="KW-0949">S-adenosyl-L-methionine</keyword>
<dbReference type="Gene3D" id="3.20.20.70">
    <property type="entry name" value="Aldolase class I"/>
    <property type="match status" value="1"/>
</dbReference>
<feature type="domain" description="Radical SAM core" evidence="5">
    <location>
        <begin position="14"/>
        <end position="110"/>
    </location>
</feature>
<evidence type="ECO:0000256" key="3">
    <source>
        <dbReference type="ARBA" id="ARBA00023004"/>
    </source>
</evidence>
<keyword evidence="2" id="KW-0479">Metal-binding</keyword>
<dbReference type="InterPro" id="IPR058240">
    <property type="entry name" value="rSAM_sf"/>
</dbReference>
<protein>
    <recommendedName>
        <fullName evidence="5">Radical SAM core domain-containing protein</fullName>
    </recommendedName>
</protein>
<dbReference type="GO" id="GO:0051536">
    <property type="term" value="F:iron-sulfur cluster binding"/>
    <property type="evidence" value="ECO:0007669"/>
    <property type="project" value="UniProtKB-KW"/>
</dbReference>
<dbReference type="GO" id="GO:0046872">
    <property type="term" value="F:metal ion binding"/>
    <property type="evidence" value="ECO:0007669"/>
    <property type="project" value="UniProtKB-KW"/>
</dbReference>
<sequence>MALDEKPIYPRGYMILTLRCNLKCRMCNYMVPYLHDPWHPSLVELTDAFDKLLQIADYETFDFSGGEIFLRKDLAEFLRFVHRYIDNIKNSISIVTNCTIPLEDDLLDSILCFGNKIRVILDNYGDLSPHFQDIHDRLFAKGIRIDVHNYTGESQYCGGWTDRCFNPDINDTRNKDFECLGGASPHIPYLAGKVGFCAPSILLKMLYGIDYQESNFFNLNDEELTLEQKREKCGRILLQKQCAACKHHTPLNGEDKQRFSAAEQLTKEEIELIRKRKLEPDEIYAMTRKGIK</sequence>
<dbReference type="GO" id="GO:0003824">
    <property type="term" value="F:catalytic activity"/>
    <property type="evidence" value="ECO:0007669"/>
    <property type="project" value="InterPro"/>
</dbReference>
<keyword evidence="3" id="KW-0408">Iron</keyword>
<dbReference type="AlphaFoldDB" id="A0A644W559"/>
<evidence type="ECO:0000259" key="5">
    <source>
        <dbReference type="Pfam" id="PF04055"/>
    </source>
</evidence>
<dbReference type="PANTHER" id="PTHR11228">
    <property type="entry name" value="RADICAL SAM DOMAIN PROTEIN"/>
    <property type="match status" value="1"/>
</dbReference>
<dbReference type="EMBL" id="VSSQ01000576">
    <property type="protein sequence ID" value="MPL97832.1"/>
    <property type="molecule type" value="Genomic_DNA"/>
</dbReference>
<keyword evidence="4" id="KW-0411">Iron-sulfur</keyword>
<dbReference type="CDD" id="cd01335">
    <property type="entry name" value="Radical_SAM"/>
    <property type="match status" value="1"/>
</dbReference>
<dbReference type="PANTHER" id="PTHR11228:SF7">
    <property type="entry name" value="PQQA PEPTIDE CYCLASE"/>
    <property type="match status" value="1"/>
</dbReference>
<name>A0A644W559_9ZZZZ</name>
<dbReference type="Pfam" id="PF04055">
    <property type="entry name" value="Radical_SAM"/>
    <property type="match status" value="1"/>
</dbReference>
<dbReference type="InterPro" id="IPR007197">
    <property type="entry name" value="rSAM"/>
</dbReference>
<dbReference type="SFLD" id="SFLDS00029">
    <property type="entry name" value="Radical_SAM"/>
    <property type="match status" value="1"/>
</dbReference>
<dbReference type="InterPro" id="IPR050377">
    <property type="entry name" value="Radical_SAM_PqqE_MftC-like"/>
</dbReference>
<gene>
    <name evidence="6" type="ORF">SDC9_44027</name>
</gene>
<comment type="caution">
    <text evidence="6">The sequence shown here is derived from an EMBL/GenBank/DDBJ whole genome shotgun (WGS) entry which is preliminary data.</text>
</comment>
<evidence type="ECO:0000256" key="2">
    <source>
        <dbReference type="ARBA" id="ARBA00022723"/>
    </source>
</evidence>